<keyword evidence="5" id="KW-0010">Activator</keyword>
<dbReference type="Gene3D" id="2.40.50.140">
    <property type="entry name" value="Nucleic acid-binding proteins"/>
    <property type="match status" value="1"/>
</dbReference>
<dbReference type="RefSeq" id="WP_184757064.1">
    <property type="nucleotide sequence ID" value="NZ_BAABEK010000004.1"/>
</dbReference>
<evidence type="ECO:0000256" key="4">
    <source>
        <dbReference type="ARBA" id="ARBA00023125"/>
    </source>
</evidence>
<evidence type="ECO:0000256" key="3">
    <source>
        <dbReference type="ARBA" id="ARBA00023015"/>
    </source>
</evidence>
<keyword evidence="3" id="KW-0805">Transcription regulation</keyword>
<organism evidence="8 9">
    <name type="scientific">Streptosporangium album</name>
    <dbReference type="NCBI Taxonomy" id="47479"/>
    <lineage>
        <taxon>Bacteria</taxon>
        <taxon>Bacillati</taxon>
        <taxon>Actinomycetota</taxon>
        <taxon>Actinomycetes</taxon>
        <taxon>Streptosporangiales</taxon>
        <taxon>Streptosporangiaceae</taxon>
        <taxon>Streptosporangium</taxon>
    </lineage>
</organism>
<accession>A0A7W7RZ68</accession>
<evidence type="ECO:0000256" key="5">
    <source>
        <dbReference type="ARBA" id="ARBA00023159"/>
    </source>
</evidence>
<dbReference type="PIRSF" id="PIRSF002599">
    <property type="entry name" value="Cold_shock_A"/>
    <property type="match status" value="1"/>
</dbReference>
<evidence type="ECO:0000256" key="6">
    <source>
        <dbReference type="ARBA" id="ARBA00023163"/>
    </source>
</evidence>
<dbReference type="PROSITE" id="PS51857">
    <property type="entry name" value="CSD_2"/>
    <property type="match status" value="1"/>
</dbReference>
<dbReference type="SMART" id="SM00357">
    <property type="entry name" value="CSP"/>
    <property type="match status" value="1"/>
</dbReference>
<keyword evidence="6" id="KW-0804">Transcription</keyword>
<gene>
    <name evidence="8" type="ORF">FHR32_005315</name>
</gene>
<protein>
    <submittedName>
        <fullName evidence="8">CspA family cold shock protein</fullName>
    </submittedName>
</protein>
<dbReference type="InterPro" id="IPR011129">
    <property type="entry name" value="CSD"/>
</dbReference>
<evidence type="ECO:0000256" key="2">
    <source>
        <dbReference type="ARBA" id="ARBA00022490"/>
    </source>
</evidence>
<dbReference type="GO" id="GO:0005737">
    <property type="term" value="C:cytoplasm"/>
    <property type="evidence" value="ECO:0007669"/>
    <property type="project" value="UniProtKB-SubCell"/>
</dbReference>
<dbReference type="InterPro" id="IPR012340">
    <property type="entry name" value="NA-bd_OB-fold"/>
</dbReference>
<dbReference type="Proteomes" id="UP000534286">
    <property type="component" value="Unassembled WGS sequence"/>
</dbReference>
<evidence type="ECO:0000259" key="7">
    <source>
        <dbReference type="PROSITE" id="PS51857"/>
    </source>
</evidence>
<dbReference type="EMBL" id="JACHJU010000002">
    <property type="protein sequence ID" value="MBB4940938.1"/>
    <property type="molecule type" value="Genomic_DNA"/>
</dbReference>
<comment type="caution">
    <text evidence="8">The sequence shown here is derived from an EMBL/GenBank/DDBJ whole genome shotgun (WGS) entry which is preliminary data.</text>
</comment>
<dbReference type="SUPFAM" id="SSF50249">
    <property type="entry name" value="Nucleic acid-binding proteins"/>
    <property type="match status" value="1"/>
</dbReference>
<evidence type="ECO:0000256" key="1">
    <source>
        <dbReference type="ARBA" id="ARBA00004496"/>
    </source>
</evidence>
<keyword evidence="2" id="KW-0963">Cytoplasm</keyword>
<keyword evidence="4" id="KW-0238">DNA-binding</keyword>
<dbReference type="InterPro" id="IPR012156">
    <property type="entry name" value="Cold_shock_CspA"/>
</dbReference>
<dbReference type="PANTHER" id="PTHR46565:SF20">
    <property type="entry name" value="COLD SHOCK DOMAIN-CONTAINING PROTEIN 4"/>
    <property type="match status" value="1"/>
</dbReference>
<dbReference type="Pfam" id="PF00313">
    <property type="entry name" value="CSD"/>
    <property type="match status" value="1"/>
</dbReference>
<dbReference type="InterPro" id="IPR002059">
    <property type="entry name" value="CSP_DNA-bd"/>
</dbReference>
<evidence type="ECO:0000313" key="8">
    <source>
        <dbReference type="EMBL" id="MBB4940938.1"/>
    </source>
</evidence>
<dbReference type="PRINTS" id="PR00050">
    <property type="entry name" value="COLDSHOCK"/>
</dbReference>
<keyword evidence="9" id="KW-1185">Reference proteome</keyword>
<reference evidence="8 9" key="1">
    <citation type="submission" date="2020-08" db="EMBL/GenBank/DDBJ databases">
        <title>Sequencing the genomes of 1000 actinobacteria strains.</title>
        <authorList>
            <person name="Klenk H.-P."/>
        </authorList>
    </citation>
    <scope>NUCLEOTIDE SEQUENCE [LARGE SCALE GENOMIC DNA]</scope>
    <source>
        <strain evidence="8 9">DSM 43023</strain>
    </source>
</reference>
<proteinExistence type="predicted"/>
<feature type="domain" description="CSD" evidence="7">
    <location>
        <begin position="1"/>
        <end position="72"/>
    </location>
</feature>
<name>A0A7W7RZ68_9ACTN</name>
<sequence>MARGTVKFFKEEKGWGAISSPELPAGRGDAFVHFSDIVADGYRSLRQGDAVEFDIEEAQQDSFRFRALNVRTL</sequence>
<comment type="subcellular location">
    <subcellularLocation>
        <location evidence="1">Cytoplasm</location>
    </subcellularLocation>
</comment>
<dbReference type="PANTHER" id="PTHR46565">
    <property type="entry name" value="COLD SHOCK DOMAIN PROTEIN 2"/>
    <property type="match status" value="1"/>
</dbReference>
<evidence type="ECO:0000313" key="9">
    <source>
        <dbReference type="Proteomes" id="UP000534286"/>
    </source>
</evidence>
<dbReference type="GO" id="GO:0003677">
    <property type="term" value="F:DNA binding"/>
    <property type="evidence" value="ECO:0007669"/>
    <property type="project" value="UniProtKB-KW"/>
</dbReference>
<dbReference type="AlphaFoldDB" id="A0A7W7RZ68"/>